<proteinExistence type="inferred from homology"/>
<dbReference type="PANTHER" id="PTHR38036">
    <property type="entry name" value="UPF0250 PROTEIN YBED"/>
    <property type="match status" value="1"/>
</dbReference>
<protein>
    <recommendedName>
        <fullName evidence="2">UPF0250 protein FV139_03675</fullName>
    </recommendedName>
</protein>
<dbReference type="AlphaFoldDB" id="A0A5C9A771"/>
<dbReference type="InterPro" id="IPR007454">
    <property type="entry name" value="UPF0250_YbeD-like"/>
</dbReference>
<dbReference type="RefSeq" id="WP_148066860.1">
    <property type="nucleotide sequence ID" value="NZ_VRZA01000001.1"/>
</dbReference>
<evidence type="ECO:0000256" key="1">
    <source>
        <dbReference type="ARBA" id="ARBA00008460"/>
    </source>
</evidence>
<dbReference type="InterPro" id="IPR027471">
    <property type="entry name" value="YbeD-like_sf"/>
</dbReference>
<evidence type="ECO:0000313" key="3">
    <source>
        <dbReference type="EMBL" id="TXS96588.1"/>
    </source>
</evidence>
<dbReference type="PANTHER" id="PTHR38036:SF1">
    <property type="entry name" value="UPF0250 PROTEIN YBED"/>
    <property type="match status" value="1"/>
</dbReference>
<dbReference type="Proteomes" id="UP000321039">
    <property type="component" value="Unassembled WGS sequence"/>
</dbReference>
<accession>A0A5C9A771</accession>
<dbReference type="Pfam" id="PF04359">
    <property type="entry name" value="DUF493"/>
    <property type="match status" value="1"/>
</dbReference>
<organism evidence="3 4">
    <name type="scientific">Parahaliea maris</name>
    <dbReference type="NCBI Taxonomy" id="2716870"/>
    <lineage>
        <taxon>Bacteria</taxon>
        <taxon>Pseudomonadati</taxon>
        <taxon>Pseudomonadota</taxon>
        <taxon>Gammaproteobacteria</taxon>
        <taxon>Cellvibrionales</taxon>
        <taxon>Halieaceae</taxon>
        <taxon>Parahaliea</taxon>
    </lineage>
</organism>
<comment type="caution">
    <text evidence="3">The sequence shown here is derived from an EMBL/GenBank/DDBJ whole genome shotgun (WGS) entry which is preliminary data.</text>
</comment>
<evidence type="ECO:0000256" key="2">
    <source>
        <dbReference type="HAMAP-Rule" id="MF_00659"/>
    </source>
</evidence>
<dbReference type="HAMAP" id="MF_00659">
    <property type="entry name" value="UPF0250"/>
    <property type="match status" value="1"/>
</dbReference>
<gene>
    <name evidence="3" type="ORF">FV139_03675</name>
</gene>
<evidence type="ECO:0000313" key="4">
    <source>
        <dbReference type="Proteomes" id="UP000321039"/>
    </source>
</evidence>
<dbReference type="EMBL" id="VRZA01000001">
    <property type="protein sequence ID" value="TXS96588.1"/>
    <property type="molecule type" value="Genomic_DNA"/>
</dbReference>
<name>A0A5C9A771_9GAMM</name>
<sequence>MSEQQDPPKIEFPCDYPIKVLGRDKEAFRPTVLAIFERHAPGFDSETIVAKGSSKGTFISLTITITATGPEQLKALHEELMATGLVQMVI</sequence>
<dbReference type="SUPFAM" id="SSF117991">
    <property type="entry name" value="YbeD/HP0495-like"/>
    <property type="match status" value="1"/>
</dbReference>
<dbReference type="GO" id="GO:0005829">
    <property type="term" value="C:cytosol"/>
    <property type="evidence" value="ECO:0007669"/>
    <property type="project" value="TreeGrafter"/>
</dbReference>
<comment type="similarity">
    <text evidence="1 2">Belongs to the UPF0250 family.</text>
</comment>
<dbReference type="Gene3D" id="3.30.70.260">
    <property type="match status" value="1"/>
</dbReference>
<reference evidence="3 4" key="1">
    <citation type="submission" date="2019-08" db="EMBL/GenBank/DDBJ databases">
        <title>Parahaliea maris sp. nov., isolated from the surface seawater.</title>
        <authorList>
            <person name="Liu Y."/>
        </authorList>
    </citation>
    <scope>NUCLEOTIDE SEQUENCE [LARGE SCALE GENOMIC DNA]</scope>
    <source>
        <strain evidence="3 4">HSLHS9</strain>
    </source>
</reference>
<keyword evidence="4" id="KW-1185">Reference proteome</keyword>